<dbReference type="EMBL" id="FNZK01000008">
    <property type="protein sequence ID" value="SEJ45987.1"/>
    <property type="molecule type" value="Genomic_DNA"/>
</dbReference>
<dbReference type="GO" id="GO:0005975">
    <property type="term" value="P:carbohydrate metabolic process"/>
    <property type="evidence" value="ECO:0007669"/>
    <property type="project" value="InterPro"/>
</dbReference>
<dbReference type="InterPro" id="IPR049049">
    <property type="entry name" value="Beta-AFase-like_GH127_C"/>
</dbReference>
<protein>
    <recommendedName>
        <fullName evidence="6">DUF1680 family protein</fullName>
    </recommendedName>
</protein>
<accession>A0A1H6Z3N0</accession>
<name>A0A1H6Z3N0_9FIRM</name>
<dbReference type="PANTHER" id="PTHR43465:SF2">
    <property type="entry name" value="DUF1680 DOMAIN PROTEIN (AFU_ORTHOLOGUE AFUA_1G08910)"/>
    <property type="match status" value="1"/>
</dbReference>
<organism evidence="4 5">
    <name type="scientific">Propionispira arboris</name>
    <dbReference type="NCBI Taxonomy" id="84035"/>
    <lineage>
        <taxon>Bacteria</taxon>
        <taxon>Bacillati</taxon>
        <taxon>Bacillota</taxon>
        <taxon>Negativicutes</taxon>
        <taxon>Selenomonadales</taxon>
        <taxon>Selenomonadaceae</taxon>
        <taxon>Propionispira</taxon>
    </lineage>
</organism>
<feature type="domain" description="Non-reducing end beta-L-arabinofuranosidase-like GH127 middle" evidence="2">
    <location>
        <begin position="445"/>
        <end position="539"/>
    </location>
</feature>
<evidence type="ECO:0000313" key="4">
    <source>
        <dbReference type="EMBL" id="SEJ45987.1"/>
    </source>
</evidence>
<evidence type="ECO:0000313" key="5">
    <source>
        <dbReference type="Proteomes" id="UP000199662"/>
    </source>
</evidence>
<feature type="domain" description="Non-reducing end beta-L-arabinofuranosidase-like GH127 catalytic" evidence="1">
    <location>
        <begin position="8"/>
        <end position="434"/>
    </location>
</feature>
<dbReference type="Pfam" id="PF07944">
    <property type="entry name" value="Beta-AFase-like_GH127_cat"/>
    <property type="match status" value="1"/>
</dbReference>
<dbReference type="InterPro" id="IPR049046">
    <property type="entry name" value="Beta-AFase-like_GH127_middle"/>
</dbReference>
<evidence type="ECO:0000259" key="3">
    <source>
        <dbReference type="Pfam" id="PF20737"/>
    </source>
</evidence>
<gene>
    <name evidence="4" type="ORF">SAMN05660742_10848</name>
</gene>
<proteinExistence type="predicted"/>
<dbReference type="RefSeq" id="WP_091831128.1">
    <property type="nucleotide sequence ID" value="NZ_FNZK01000008.1"/>
</dbReference>
<evidence type="ECO:0008006" key="6">
    <source>
        <dbReference type="Google" id="ProtNLM"/>
    </source>
</evidence>
<evidence type="ECO:0000259" key="2">
    <source>
        <dbReference type="Pfam" id="PF20736"/>
    </source>
</evidence>
<dbReference type="SUPFAM" id="SSF48208">
    <property type="entry name" value="Six-hairpin glycosidases"/>
    <property type="match status" value="1"/>
</dbReference>
<dbReference type="InterPro" id="IPR008928">
    <property type="entry name" value="6-hairpin_glycosidase_sf"/>
</dbReference>
<dbReference type="PANTHER" id="PTHR43465">
    <property type="entry name" value="DUF1680 DOMAIN PROTEIN (AFU_ORTHOLOGUE AFUA_1G08910)"/>
    <property type="match status" value="1"/>
</dbReference>
<sequence length="657" mass="75643">MSSMHLNHVKITDPFWLHYMDLIRTEMIPYQWSVLNDKADIIIEKERDADYIPSDKSHAIENFKIAAGLKKGHHYGMVFQDSDVYKWLEAVAYSLQQVPDDALQKIADSVIDLLAQAQETDGYLNTYFTIEDPKRRFKRLYQSHELYCAGHYIEAGVAYYSATKSQKALDIACKLADCIRAAFGDGKGQIQGYDGHEEIEIALLRLYEVTGNKNYLELSKFFLYERGKNPDFFKDQVKADPNKKPLIEGMDQFKASYYQVHKPVLEQDTAEGHAVRVTYLCTAMANLAYLNQDEKMLEVCHRLWDNIVHKRMYITGAIGSTVIGEAFTADYDLPNDTMYGETCASVGMIFFATNMLKNERKAEYADVMERELYNIALSGMALDGKHFFYVNPLEVVPEYSKKDPGKSHVKLTRPAWFGCACCPTNLARLLTSLDRYAYTIHDQSIYTNLYLTNQSNIDIDGQKIRIEQITNYPWEGTVQFSIHTNQAVRFSFALRIPNWSKTYSIFINGERHTGKIVNGYVSLDRQWNDGDTIVLELDMKIHLWTANPHVRSDLNKVAVQRGPIVYCAEGKDNGSDLQLIHFTEQTKFQYQFAANQFNGVGIITANAEKMKIDSQWEQTLYREAVKQEFSPITLTLIPYYCWANRGENEMLIWFHKK</sequence>
<dbReference type="STRING" id="84035.SAMN05660742_10848"/>
<dbReference type="Proteomes" id="UP000199662">
    <property type="component" value="Unassembled WGS sequence"/>
</dbReference>
<dbReference type="Pfam" id="PF20737">
    <property type="entry name" value="Glyco_hydro127C"/>
    <property type="match status" value="1"/>
</dbReference>
<dbReference type="InterPro" id="IPR012878">
    <property type="entry name" value="Beta-AFase-like_GH127_cat"/>
</dbReference>
<keyword evidence="5" id="KW-1185">Reference proteome</keyword>
<dbReference type="Pfam" id="PF20736">
    <property type="entry name" value="Glyco_hydro127M"/>
    <property type="match status" value="1"/>
</dbReference>
<dbReference type="InterPro" id="IPR049174">
    <property type="entry name" value="Beta-AFase-like"/>
</dbReference>
<feature type="domain" description="Non-reducing end beta-L-arabinofuranosidase-like GH127 C-terminal" evidence="3">
    <location>
        <begin position="542"/>
        <end position="654"/>
    </location>
</feature>
<dbReference type="AlphaFoldDB" id="A0A1H6Z3N0"/>
<reference evidence="4 5" key="1">
    <citation type="submission" date="2016-10" db="EMBL/GenBank/DDBJ databases">
        <authorList>
            <person name="de Groot N.N."/>
        </authorList>
    </citation>
    <scope>NUCLEOTIDE SEQUENCE [LARGE SCALE GENOMIC DNA]</scope>
    <source>
        <strain evidence="4 5">DSM 2179</strain>
    </source>
</reference>
<evidence type="ECO:0000259" key="1">
    <source>
        <dbReference type="Pfam" id="PF07944"/>
    </source>
</evidence>